<feature type="compositionally biased region" description="Basic residues" evidence="7">
    <location>
        <begin position="591"/>
        <end position="602"/>
    </location>
</feature>
<keyword evidence="3 8" id="KW-0812">Transmembrane</keyword>
<dbReference type="OrthoDB" id="784140at2759"/>
<feature type="transmembrane region" description="Helical" evidence="8">
    <location>
        <begin position="173"/>
        <end position="192"/>
    </location>
</feature>
<dbReference type="PANTHER" id="PTHR13624:SF6">
    <property type="entry name" value="EMEI"/>
    <property type="match status" value="1"/>
</dbReference>
<dbReference type="KEGG" id="blac:94345387"/>
<comment type="similarity">
    <text evidence="2">Belongs to the TMEM161 family.</text>
</comment>
<dbReference type="RefSeq" id="XP_067819776.1">
    <property type="nucleotide sequence ID" value="XM_067959716.1"/>
</dbReference>
<accession>A0A976IFS6</accession>
<dbReference type="Proteomes" id="UP000294530">
    <property type="component" value="Unassembled WGS sequence"/>
</dbReference>
<reference evidence="9 10" key="1">
    <citation type="journal article" date="2021" name="Genome Biol.">
        <title>AFLAP: assembly-free linkage analysis pipeline using k-mers from genome sequencing data.</title>
        <authorList>
            <person name="Fletcher K."/>
            <person name="Zhang L."/>
            <person name="Gil J."/>
            <person name="Han R."/>
            <person name="Cavanaugh K."/>
            <person name="Michelmore R."/>
        </authorList>
    </citation>
    <scope>NUCLEOTIDE SEQUENCE [LARGE SCALE GENOMIC DNA]</scope>
    <source>
        <strain evidence="9 10">SF5</strain>
    </source>
</reference>
<name>A0A976IFS6_BRELC</name>
<keyword evidence="5 8" id="KW-0472">Membrane</keyword>
<evidence type="ECO:0000256" key="1">
    <source>
        <dbReference type="ARBA" id="ARBA00004141"/>
    </source>
</evidence>
<proteinExistence type="inferred from homology"/>
<feature type="region of interest" description="Disordered" evidence="7">
    <location>
        <begin position="572"/>
        <end position="602"/>
    </location>
</feature>
<feature type="transmembrane region" description="Helical" evidence="8">
    <location>
        <begin position="138"/>
        <end position="161"/>
    </location>
</feature>
<feature type="transmembrane region" description="Helical" evidence="8">
    <location>
        <begin position="311"/>
        <end position="329"/>
    </location>
</feature>
<evidence type="ECO:0000256" key="8">
    <source>
        <dbReference type="SAM" id="Phobius"/>
    </source>
</evidence>
<evidence type="ECO:0000256" key="6">
    <source>
        <dbReference type="ARBA" id="ARBA00023180"/>
    </source>
</evidence>
<evidence type="ECO:0000256" key="3">
    <source>
        <dbReference type="ARBA" id="ARBA00022692"/>
    </source>
</evidence>
<dbReference type="GO" id="GO:0016020">
    <property type="term" value="C:membrane"/>
    <property type="evidence" value="ECO:0007669"/>
    <property type="project" value="UniProtKB-SubCell"/>
</dbReference>
<keyword evidence="10" id="KW-1185">Reference proteome</keyword>
<feature type="transmembrane region" description="Helical" evidence="8">
    <location>
        <begin position="36"/>
        <end position="56"/>
    </location>
</feature>
<evidence type="ECO:0000256" key="5">
    <source>
        <dbReference type="ARBA" id="ARBA00023136"/>
    </source>
</evidence>
<evidence type="ECO:0000256" key="2">
    <source>
        <dbReference type="ARBA" id="ARBA00009706"/>
    </source>
</evidence>
<sequence>MTIAVLAPPYPLSVRTWLQNVVMSYPRNSCDPHILVTWQMGLFNPELLVGILLVFVQLRLRSYFSIATWLVNNLTFFLPPEDELIATLNGQPVSKGSKTAVAQPLSAAEKMEIFYIRVAKTEHGVFNQTLFYELYEMFVVLVSSATIGSFIGSILTFVTPWVTPEATDHADVITYGLVSALLVALYFPLQLNFAQGWAGYEARLGLAIGFLGFILSGFLLFAPKGLFDFNVEAVAPVPSNRVILLLRAVGFTDADLVRLSPFIEVPKVSLYVSLTCLAAVFTCTTFLPSFRFARMYSAMIQDKQVSVLQKAFLHLNSVFPMLLSVLWIPCLSSHFLVPFELVKCSPRALTRDCLESDVLGLTRAMSRDIWSWYSLTESQFQSLRIDVVLFACLVRLLCFRLYIQTFLLEPRAFMTSLVCRPGLVNGAVLQNKVRLQFNYVPIIALQYLAPVGVLLTSALLYCKHMGTSLGISKCFKWVLEQFVPDVSIPPASLTLLPDPNALPDLGGFRLGAELNSTTVTLFLRGMSHFSILTADVYAAVLGFVIAFVSFTMVAVTCAGLVYSRHTAHGGIERELPTMRQNKQTPKTQKNQLKRLKVQKKTK</sequence>
<dbReference type="AlphaFoldDB" id="A0A976IFS6"/>
<feature type="transmembrane region" description="Helical" evidence="8">
    <location>
        <begin position="536"/>
        <end position="563"/>
    </location>
</feature>
<dbReference type="PANTHER" id="PTHR13624">
    <property type="entry name" value="RE42071P"/>
    <property type="match status" value="1"/>
</dbReference>
<evidence type="ECO:0000313" key="9">
    <source>
        <dbReference type="EMBL" id="TDH70277.1"/>
    </source>
</evidence>
<feature type="transmembrane region" description="Helical" evidence="8">
    <location>
        <begin position="439"/>
        <end position="461"/>
    </location>
</feature>
<feature type="transmembrane region" description="Helical" evidence="8">
    <location>
        <begin position="204"/>
        <end position="222"/>
    </location>
</feature>
<evidence type="ECO:0000256" key="4">
    <source>
        <dbReference type="ARBA" id="ARBA00022989"/>
    </source>
</evidence>
<dbReference type="InterPro" id="IPR019395">
    <property type="entry name" value="Transmembrane_161A/B"/>
</dbReference>
<gene>
    <name evidence="9" type="ORF">CCR75_001614</name>
</gene>
<keyword evidence="6" id="KW-0325">Glycoprotein</keyword>
<comment type="caution">
    <text evidence="9">The sequence shown here is derived from an EMBL/GenBank/DDBJ whole genome shotgun (WGS) entry which is preliminary data.</text>
</comment>
<dbReference type="GeneID" id="94345387"/>
<dbReference type="EMBL" id="SHOA02000010">
    <property type="protein sequence ID" value="TDH70277.1"/>
    <property type="molecule type" value="Genomic_DNA"/>
</dbReference>
<feature type="transmembrane region" description="Helical" evidence="8">
    <location>
        <begin position="268"/>
        <end position="290"/>
    </location>
</feature>
<feature type="compositionally biased region" description="Low complexity" evidence="7">
    <location>
        <begin position="580"/>
        <end position="590"/>
    </location>
</feature>
<feature type="transmembrane region" description="Helical" evidence="8">
    <location>
        <begin position="383"/>
        <end position="403"/>
    </location>
</feature>
<dbReference type="Pfam" id="PF10268">
    <property type="entry name" value="Tmemb_161AB"/>
    <property type="match status" value="1"/>
</dbReference>
<evidence type="ECO:0000313" key="10">
    <source>
        <dbReference type="Proteomes" id="UP000294530"/>
    </source>
</evidence>
<keyword evidence="4 8" id="KW-1133">Transmembrane helix</keyword>
<organism evidence="9 10">
    <name type="scientific">Bremia lactucae</name>
    <name type="common">Lettuce downy mildew</name>
    <dbReference type="NCBI Taxonomy" id="4779"/>
    <lineage>
        <taxon>Eukaryota</taxon>
        <taxon>Sar</taxon>
        <taxon>Stramenopiles</taxon>
        <taxon>Oomycota</taxon>
        <taxon>Peronosporomycetes</taxon>
        <taxon>Peronosporales</taxon>
        <taxon>Peronosporaceae</taxon>
        <taxon>Bremia</taxon>
    </lineage>
</organism>
<evidence type="ECO:0000256" key="7">
    <source>
        <dbReference type="SAM" id="MobiDB-lite"/>
    </source>
</evidence>
<comment type="subcellular location">
    <subcellularLocation>
        <location evidence="1">Membrane</location>
        <topology evidence="1">Multi-pass membrane protein</topology>
    </subcellularLocation>
</comment>
<protein>
    <submittedName>
        <fullName evidence="9">Uncharacterized protein</fullName>
    </submittedName>
</protein>